<reference evidence="1" key="1">
    <citation type="submission" date="2022-01" db="EMBL/GenBank/DDBJ databases">
        <authorList>
            <person name="Braso-Vives M."/>
        </authorList>
    </citation>
    <scope>NUCLEOTIDE SEQUENCE</scope>
</reference>
<evidence type="ECO:0000313" key="1">
    <source>
        <dbReference type="EMBL" id="CAH1251752.1"/>
    </source>
</evidence>
<dbReference type="Proteomes" id="UP000838412">
    <property type="component" value="Chromosome 19"/>
</dbReference>
<keyword evidence="2" id="KW-1185">Reference proteome</keyword>
<protein>
    <submittedName>
        <fullName evidence="1">Hypp9151 protein</fullName>
    </submittedName>
</protein>
<proteinExistence type="predicted"/>
<accession>A0A8J9ZC11</accession>
<name>A0A8J9ZC11_BRALA</name>
<evidence type="ECO:0000313" key="2">
    <source>
        <dbReference type="Proteomes" id="UP000838412"/>
    </source>
</evidence>
<dbReference type="EMBL" id="OV696704">
    <property type="protein sequence ID" value="CAH1251752.1"/>
    <property type="molecule type" value="Genomic_DNA"/>
</dbReference>
<organism evidence="1 2">
    <name type="scientific">Branchiostoma lanceolatum</name>
    <name type="common">Common lancelet</name>
    <name type="synonym">Amphioxus lanceolatum</name>
    <dbReference type="NCBI Taxonomy" id="7740"/>
    <lineage>
        <taxon>Eukaryota</taxon>
        <taxon>Metazoa</taxon>
        <taxon>Chordata</taxon>
        <taxon>Cephalochordata</taxon>
        <taxon>Leptocardii</taxon>
        <taxon>Amphioxiformes</taxon>
        <taxon>Branchiostomatidae</taxon>
        <taxon>Branchiostoma</taxon>
    </lineage>
</organism>
<dbReference type="AlphaFoldDB" id="A0A8J9ZC11"/>
<gene>
    <name evidence="1" type="primary">Hypp9151</name>
    <name evidence="1" type="ORF">BLAG_LOCUS12053</name>
</gene>
<sequence>MMRMPSSTAFALQVLSWQWFGYRSHDDSCDCHMSATCWTHGPAGKEFSLSKLSKCPSTTRDFFTTKVVTKKPISSQHSSSSEF</sequence>